<reference evidence="1 2" key="1">
    <citation type="submission" date="2021-05" db="EMBL/GenBank/DDBJ databases">
        <title>Description of Cellulomonas sp. DKR-3 sp. nov.</title>
        <authorList>
            <person name="Dahal R.H."/>
            <person name="Chaudhary D.K."/>
        </authorList>
    </citation>
    <scope>NUCLEOTIDE SEQUENCE [LARGE SCALE GENOMIC DNA]</scope>
    <source>
        <strain evidence="1 2">DKR-3</strain>
    </source>
</reference>
<dbReference type="InterPro" id="IPR029069">
    <property type="entry name" value="HotDog_dom_sf"/>
</dbReference>
<dbReference type="CDD" id="cd00586">
    <property type="entry name" value="4HBT"/>
    <property type="match status" value="1"/>
</dbReference>
<dbReference type="RefSeq" id="WP_214352731.1">
    <property type="nucleotide sequence ID" value="NZ_JAHBOH010000002.1"/>
</dbReference>
<evidence type="ECO:0000313" key="1">
    <source>
        <dbReference type="EMBL" id="MBT0995631.1"/>
    </source>
</evidence>
<accession>A0ABS5U2N0</accession>
<dbReference type="Gene3D" id="3.10.129.10">
    <property type="entry name" value="Hotdog Thioesterase"/>
    <property type="match status" value="1"/>
</dbReference>
<name>A0ABS5U2N0_9CELL</name>
<organism evidence="1 2">
    <name type="scientific">Cellulomonas fulva</name>
    <dbReference type="NCBI Taxonomy" id="2835530"/>
    <lineage>
        <taxon>Bacteria</taxon>
        <taxon>Bacillati</taxon>
        <taxon>Actinomycetota</taxon>
        <taxon>Actinomycetes</taxon>
        <taxon>Micrococcales</taxon>
        <taxon>Cellulomonadaceae</taxon>
        <taxon>Cellulomonas</taxon>
    </lineage>
</organism>
<dbReference type="Pfam" id="PF13279">
    <property type="entry name" value="4HBT_2"/>
    <property type="match status" value="1"/>
</dbReference>
<comment type="caution">
    <text evidence="1">The sequence shown here is derived from an EMBL/GenBank/DDBJ whole genome shotgun (WGS) entry which is preliminary data.</text>
</comment>
<dbReference type="Proteomes" id="UP000722125">
    <property type="component" value="Unassembled WGS sequence"/>
</dbReference>
<dbReference type="InterPro" id="IPR050563">
    <property type="entry name" value="4-hydroxybenzoyl-CoA_TE"/>
</dbReference>
<keyword evidence="2" id="KW-1185">Reference proteome</keyword>
<dbReference type="EMBL" id="JAHBOH010000002">
    <property type="protein sequence ID" value="MBT0995631.1"/>
    <property type="molecule type" value="Genomic_DNA"/>
</dbReference>
<sequence>MARLEVSVQLRWSDMDAYQHVNNVEMLRLLEEARIEAFWQHPPGPDGVRPEPRWATAVIDAGPGATVSTLVAHQEIQYLRPLGYRRAPVVVEMWLGHLGGASLDVCYQVRDLPAADPASVVHARAVTTLVLVDPATGSPTRIGAAERAVLETFLEEPVAIRRRGAR</sequence>
<dbReference type="SUPFAM" id="SSF54637">
    <property type="entry name" value="Thioesterase/thiol ester dehydrase-isomerase"/>
    <property type="match status" value="1"/>
</dbReference>
<evidence type="ECO:0000313" key="2">
    <source>
        <dbReference type="Proteomes" id="UP000722125"/>
    </source>
</evidence>
<proteinExistence type="predicted"/>
<dbReference type="PANTHER" id="PTHR31793:SF24">
    <property type="entry name" value="LONG-CHAIN ACYL-COA THIOESTERASE FADM"/>
    <property type="match status" value="1"/>
</dbReference>
<protein>
    <submittedName>
        <fullName evidence="1">Acyl-CoA thioesterase</fullName>
    </submittedName>
</protein>
<gene>
    <name evidence="1" type="ORF">KIN34_15225</name>
</gene>
<dbReference type="PANTHER" id="PTHR31793">
    <property type="entry name" value="4-HYDROXYBENZOYL-COA THIOESTERASE FAMILY MEMBER"/>
    <property type="match status" value="1"/>
</dbReference>